<accession>A0ACC2JK76</accession>
<dbReference type="EMBL" id="JAPUUL010001274">
    <property type="protein sequence ID" value="KAJ8127860.1"/>
    <property type="molecule type" value="Genomic_DNA"/>
</dbReference>
<evidence type="ECO:0000313" key="1">
    <source>
        <dbReference type="EMBL" id="KAJ8127860.1"/>
    </source>
</evidence>
<organism evidence="1 2">
    <name type="scientific">Lasiodiplodia mahajangana</name>
    <dbReference type="NCBI Taxonomy" id="1108764"/>
    <lineage>
        <taxon>Eukaryota</taxon>
        <taxon>Fungi</taxon>
        <taxon>Dikarya</taxon>
        <taxon>Ascomycota</taxon>
        <taxon>Pezizomycotina</taxon>
        <taxon>Dothideomycetes</taxon>
        <taxon>Dothideomycetes incertae sedis</taxon>
        <taxon>Botryosphaeriales</taxon>
        <taxon>Botryosphaeriaceae</taxon>
        <taxon>Lasiodiplodia</taxon>
    </lineage>
</organism>
<dbReference type="Proteomes" id="UP001153332">
    <property type="component" value="Unassembled WGS sequence"/>
</dbReference>
<keyword evidence="2" id="KW-1185">Reference proteome</keyword>
<protein>
    <submittedName>
        <fullName evidence="1">Uncharacterized protein</fullName>
    </submittedName>
</protein>
<proteinExistence type="predicted"/>
<name>A0ACC2JK76_9PEZI</name>
<reference evidence="1" key="1">
    <citation type="submission" date="2022-12" db="EMBL/GenBank/DDBJ databases">
        <title>Genome Sequence of Lasiodiplodia mahajangana.</title>
        <authorList>
            <person name="Buettner E."/>
        </authorList>
    </citation>
    <scope>NUCLEOTIDE SEQUENCE</scope>
    <source>
        <strain evidence="1">VT137</strain>
    </source>
</reference>
<comment type="caution">
    <text evidence="1">The sequence shown here is derived from an EMBL/GenBank/DDBJ whole genome shotgun (WGS) entry which is preliminary data.</text>
</comment>
<gene>
    <name evidence="1" type="ORF">O1611_g5776</name>
</gene>
<evidence type="ECO:0000313" key="2">
    <source>
        <dbReference type="Proteomes" id="UP001153332"/>
    </source>
</evidence>
<sequence length="717" mass="82554">MLRNFAHKYVGPQRTKKGKKNKKDTLFRGELVVNNVNLRASPIAVEETKVSRILGQYDMYQDTAQPTAQQREIEAMLGKLENHVSTIFRKIIKAFEAGDPSVWVTREERNSIRKFLFILKYRGSTFHQRFHHTGSDEYNFNDKSRLKEYMEKNNFKRPVDVWFHGLKTIINLKMDTENWRVELPEKMYQDDAMWFLMHSEMMYLAICTPSDPETEFILTDNSYNVFEGPNTFTKNPVTGKSSEAGWTSFHEFAPLSPKLMIVLRSNMLPVPEEDSSPNIKAWRDAHRKEVVDDYYGQSMQSSLADLPISKARNSYSQVVNGRVQYLPGEDGTPLKSHKFCFSFFPVGIEHVNKINHILFDNAHRCTSIVFGSKDIFFKTLEWYMTCPPTLGKVLVGDSTEARRKLLTNLAALMKSLGSTKEPVWTDEGTLPNFNEIRDLEQSLAKGMAEWMLTAKTELKESPEPPIGPKFAYILLGGSDETFFEDMEQARMMLKRRIKIDVHSKGMPEEVRAQARELLIEEYLTYPPRRVLFFSKRVRFMVLGHDDEGNFTGKIESQAEDPEDIIAQALHDKITAEKLNRLVYKTVMNDIDQTKDPISEHEFWTTPVPSLGGILRLQAIRKIVFGIPGLLKECGVPEIEQLALNQEQRIRQYGISRVKGLPYPFMSDEQKMELLTRVMVKPKFREVLAGSVRAGLLRKLEDVIFKTSYPTPPMTSPI</sequence>